<evidence type="ECO:0000259" key="1">
    <source>
        <dbReference type="Pfam" id="PF00535"/>
    </source>
</evidence>
<name>A0ABS1DNE4_9PROT</name>
<dbReference type="Gene3D" id="3.90.550.10">
    <property type="entry name" value="Spore Coat Polysaccharide Biosynthesis Protein SpsA, Chain A"/>
    <property type="match status" value="1"/>
</dbReference>
<accession>A0ABS1DNE4</accession>
<dbReference type="InterPro" id="IPR001173">
    <property type="entry name" value="Glyco_trans_2-like"/>
</dbReference>
<dbReference type="Proteomes" id="UP001296873">
    <property type="component" value="Unassembled WGS sequence"/>
</dbReference>
<dbReference type="PANTHER" id="PTHR43685">
    <property type="entry name" value="GLYCOSYLTRANSFERASE"/>
    <property type="match status" value="1"/>
</dbReference>
<reference evidence="2 3" key="1">
    <citation type="journal article" date="2020" name="Microorganisms">
        <title>Osmotic Adaptation and Compatible Solute Biosynthesis of Phototrophic Bacteria as Revealed from Genome Analyses.</title>
        <authorList>
            <person name="Imhoff J.F."/>
            <person name="Rahn T."/>
            <person name="Kunzel S."/>
            <person name="Keller A."/>
            <person name="Neulinger S.C."/>
        </authorList>
    </citation>
    <scope>NUCLEOTIDE SEQUENCE [LARGE SCALE GENOMIC DNA]</scope>
    <source>
        <strain evidence="2 3">DSM 9895</strain>
    </source>
</reference>
<dbReference type="EMBL" id="NRRL01000136">
    <property type="protein sequence ID" value="MBK1671013.1"/>
    <property type="molecule type" value="Genomic_DNA"/>
</dbReference>
<organism evidence="2 3">
    <name type="scientific">Rhodovibrio sodomensis</name>
    <dbReference type="NCBI Taxonomy" id="1088"/>
    <lineage>
        <taxon>Bacteria</taxon>
        <taxon>Pseudomonadati</taxon>
        <taxon>Pseudomonadota</taxon>
        <taxon>Alphaproteobacteria</taxon>
        <taxon>Rhodospirillales</taxon>
        <taxon>Rhodovibrionaceae</taxon>
        <taxon>Rhodovibrio</taxon>
    </lineage>
</organism>
<dbReference type="InterPro" id="IPR050834">
    <property type="entry name" value="Glycosyltransf_2"/>
</dbReference>
<sequence length="327" mass="36554">MGPVMSDQPRVSVIVPAYNRASTIERTLDSVLAQTHTNLQLIVVDDASTDATVERARLVGQEFPLTLIEQPCNGGACRARNAGLAAADGDFVAFLDSDDTWDPRFLEVLLARFADAGPEVGCAVASYRIYGDDGRVKGELIQGAEGDISQEMLRKNLIGATSCALIRTEVMRAIGGFDAAYPACQDYDLFIRLSQATRFTSTPEILFLYQDVDDPGRITRNQRKRLAGHLLIYRRHLRAHLKGDRHARANYMNYIGDILMRMGRPRAARRMFVGYAWVYKRKLRNYPRILMAAARVSPARYAAGMVLINRFYLLLKRVLGPGLAQRL</sequence>
<dbReference type="PANTHER" id="PTHR43685:SF2">
    <property type="entry name" value="GLYCOSYLTRANSFERASE 2-LIKE DOMAIN-CONTAINING PROTEIN"/>
    <property type="match status" value="1"/>
</dbReference>
<dbReference type="CDD" id="cd00761">
    <property type="entry name" value="Glyco_tranf_GTA_type"/>
    <property type="match status" value="1"/>
</dbReference>
<dbReference type="InterPro" id="IPR029044">
    <property type="entry name" value="Nucleotide-diphossugar_trans"/>
</dbReference>
<keyword evidence="3" id="KW-1185">Reference proteome</keyword>
<protein>
    <recommendedName>
        <fullName evidence="1">Glycosyltransferase 2-like domain-containing protein</fullName>
    </recommendedName>
</protein>
<proteinExistence type="predicted"/>
<evidence type="ECO:0000313" key="3">
    <source>
        <dbReference type="Proteomes" id="UP001296873"/>
    </source>
</evidence>
<comment type="caution">
    <text evidence="2">The sequence shown here is derived from an EMBL/GenBank/DDBJ whole genome shotgun (WGS) entry which is preliminary data.</text>
</comment>
<feature type="domain" description="Glycosyltransferase 2-like" evidence="1">
    <location>
        <begin position="12"/>
        <end position="174"/>
    </location>
</feature>
<gene>
    <name evidence="2" type="ORF">CKO28_23685</name>
</gene>
<dbReference type="Pfam" id="PF00535">
    <property type="entry name" value="Glycos_transf_2"/>
    <property type="match status" value="1"/>
</dbReference>
<evidence type="ECO:0000313" key="2">
    <source>
        <dbReference type="EMBL" id="MBK1671013.1"/>
    </source>
</evidence>
<dbReference type="SUPFAM" id="SSF53448">
    <property type="entry name" value="Nucleotide-diphospho-sugar transferases"/>
    <property type="match status" value="1"/>
</dbReference>